<dbReference type="RefSeq" id="WP_190449710.1">
    <property type="nucleotide sequence ID" value="NZ_JAMPLM010000032.1"/>
</dbReference>
<protein>
    <submittedName>
        <fullName evidence="3">Uncharacterized protein</fullName>
    </submittedName>
</protein>
<keyword evidence="4" id="KW-1185">Reference proteome</keyword>
<name>A0ABV0KQ26_9CYAN</name>
<evidence type="ECO:0000313" key="4">
    <source>
        <dbReference type="Proteomes" id="UP001476950"/>
    </source>
</evidence>
<reference evidence="3 4" key="1">
    <citation type="submission" date="2022-04" db="EMBL/GenBank/DDBJ databases">
        <title>Positive selection, recombination, and allopatry shape intraspecific diversity of widespread and dominant cyanobacteria.</title>
        <authorList>
            <person name="Wei J."/>
            <person name="Shu W."/>
            <person name="Hu C."/>
        </authorList>
    </citation>
    <scope>NUCLEOTIDE SEQUENCE [LARGE SCALE GENOMIC DNA]</scope>
    <source>
        <strain evidence="3 4">AS-A4</strain>
    </source>
</reference>
<evidence type="ECO:0000256" key="1">
    <source>
        <dbReference type="SAM" id="Coils"/>
    </source>
</evidence>
<dbReference type="EMBL" id="JAMPLM010000032">
    <property type="protein sequence ID" value="MEP1061346.1"/>
    <property type="molecule type" value="Genomic_DNA"/>
</dbReference>
<proteinExistence type="predicted"/>
<sequence>MVTQLGLSPTSTLADVRTVLQNAIAQEEATISAAQERLNCYQQQLAALAALVSLSVETTNDAPNGTASTPETNGTSAAVLLTEASNDASTDAAPPARTIPKRTGGKATAKTTNKAESKRSVGKATAKATVVDDQPQAQETTEPAEVAPPVAEVAPSAAPEVLADQPKLLKQFKGKSIPEAILQVLEDQPTKALTSKEITKTLYGATLLKDETLEKKLTRLVANNLTHGLRRNAWQKTGESPSLYQLLPSAG</sequence>
<organism evidence="3 4">
    <name type="scientific">Stenomitos frigidus AS-A4</name>
    <dbReference type="NCBI Taxonomy" id="2933935"/>
    <lineage>
        <taxon>Bacteria</taxon>
        <taxon>Bacillati</taxon>
        <taxon>Cyanobacteriota</taxon>
        <taxon>Cyanophyceae</taxon>
        <taxon>Leptolyngbyales</taxon>
        <taxon>Leptolyngbyaceae</taxon>
        <taxon>Stenomitos</taxon>
    </lineage>
</organism>
<dbReference type="Proteomes" id="UP001476950">
    <property type="component" value="Unassembled WGS sequence"/>
</dbReference>
<feature type="region of interest" description="Disordered" evidence="2">
    <location>
        <begin position="85"/>
        <end position="148"/>
    </location>
</feature>
<gene>
    <name evidence="3" type="ORF">NDI38_23225</name>
</gene>
<evidence type="ECO:0000256" key="2">
    <source>
        <dbReference type="SAM" id="MobiDB-lite"/>
    </source>
</evidence>
<comment type="caution">
    <text evidence="3">The sequence shown here is derived from an EMBL/GenBank/DDBJ whole genome shotgun (WGS) entry which is preliminary data.</text>
</comment>
<evidence type="ECO:0000313" key="3">
    <source>
        <dbReference type="EMBL" id="MEP1061346.1"/>
    </source>
</evidence>
<accession>A0ABV0KQ26</accession>
<feature type="coiled-coil region" evidence="1">
    <location>
        <begin position="17"/>
        <end position="51"/>
    </location>
</feature>
<keyword evidence="1" id="KW-0175">Coiled coil</keyword>